<keyword evidence="1" id="KW-0408">Iron</keyword>
<dbReference type="InterPro" id="IPR044862">
    <property type="entry name" value="Pro_4_hyd_alph_FE2OG_OXY"/>
</dbReference>
<keyword evidence="1" id="KW-0479">Metal-binding</keyword>
<proteinExistence type="inferred from homology"/>
<dbReference type="EMBL" id="SPLM01000039">
    <property type="protein sequence ID" value="TMW64705.1"/>
    <property type="molecule type" value="Genomic_DNA"/>
</dbReference>
<protein>
    <recommendedName>
        <fullName evidence="3">Fe2OG dioxygenase domain-containing protein</fullName>
    </recommendedName>
</protein>
<sequence>MAACKPAPFRRGQEEVLDPTYRDAVQMDASQFTTSLRVAELPILSEIQSYLAPDTQDIRARLYKLNVYGPGGFFKAHRDTPRGTQMFGSLVVCLPTAFEGGEFVMKNDDGVEQRFAWCDNPEQVVQWCAFYSDCKHEVLPVTYGQRLTLTYLLEGVKEPSDDSSENDGGDKDGCVDGVDANIDADNDESIGPGASAIEDAKSTTSSLANKLEEALSDSDFAPKGVKLGFGLSHGYVVGNKGKIPMLKGPDRVLEETLDLLGLKYAFVPVYRSKRYDYKQLSSPEGSRKRKYCAFEGWGQKNYDRLEEWVFKDIQCSARDGIWNGDNVQELFVSTWDNYAAGAIDGAPDECEMIDYLDPSGLGLKTSREVVWIAPPRTFPYEEIGAAYGNNPSVESYYAAACFLVWVPPYRGRAEH</sequence>
<dbReference type="PANTHER" id="PTHR33099:SF14">
    <property type="entry name" value="PROLYL 4-HYDROXYLASE ALPHA SUBUNIT FE(2+) 2OG DIOXYGENASE DOMAIN-CONTAINING PROTEIN"/>
    <property type="match status" value="1"/>
</dbReference>
<feature type="region of interest" description="Disordered" evidence="2">
    <location>
        <begin position="158"/>
        <end position="193"/>
    </location>
</feature>
<evidence type="ECO:0000256" key="2">
    <source>
        <dbReference type="SAM" id="MobiDB-lite"/>
    </source>
</evidence>
<comment type="similarity">
    <text evidence="1">Belongs to the iron/ascorbate-dependent oxidoreductase family.</text>
</comment>
<dbReference type="GO" id="GO:0016491">
    <property type="term" value="F:oxidoreductase activity"/>
    <property type="evidence" value="ECO:0007669"/>
    <property type="project" value="UniProtKB-KW"/>
</dbReference>
<organism evidence="4 5">
    <name type="scientific">Pythium oligandrum</name>
    <name type="common">Mycoparasitic fungus</name>
    <dbReference type="NCBI Taxonomy" id="41045"/>
    <lineage>
        <taxon>Eukaryota</taxon>
        <taxon>Sar</taxon>
        <taxon>Stramenopiles</taxon>
        <taxon>Oomycota</taxon>
        <taxon>Peronosporomycetes</taxon>
        <taxon>Pythiales</taxon>
        <taxon>Pythiaceae</taxon>
        <taxon>Pythium</taxon>
    </lineage>
</organism>
<dbReference type="PROSITE" id="PS51471">
    <property type="entry name" value="FE2OG_OXY"/>
    <property type="match status" value="1"/>
</dbReference>
<dbReference type="InterPro" id="IPR005123">
    <property type="entry name" value="Oxoglu/Fe-dep_dioxygenase_dom"/>
</dbReference>
<accession>A0A8K1CK29</accession>
<name>A0A8K1CK29_PYTOL</name>
<comment type="caution">
    <text evidence="4">The sequence shown here is derived from an EMBL/GenBank/DDBJ whole genome shotgun (WGS) entry which is preliminary data.</text>
</comment>
<dbReference type="AlphaFoldDB" id="A0A8K1CK29"/>
<evidence type="ECO:0000313" key="5">
    <source>
        <dbReference type="Proteomes" id="UP000794436"/>
    </source>
</evidence>
<dbReference type="PANTHER" id="PTHR33099">
    <property type="entry name" value="FE2OG DIOXYGENASE DOMAIN-CONTAINING PROTEIN"/>
    <property type="match status" value="1"/>
</dbReference>
<dbReference type="Proteomes" id="UP000794436">
    <property type="component" value="Unassembled WGS sequence"/>
</dbReference>
<evidence type="ECO:0000256" key="1">
    <source>
        <dbReference type="RuleBase" id="RU003682"/>
    </source>
</evidence>
<feature type="domain" description="Fe2OG dioxygenase" evidence="3">
    <location>
        <begin position="57"/>
        <end position="155"/>
    </location>
</feature>
<gene>
    <name evidence="4" type="ORF">Poli38472_011585</name>
</gene>
<dbReference type="OrthoDB" id="123467at2759"/>
<keyword evidence="5" id="KW-1185">Reference proteome</keyword>
<dbReference type="GO" id="GO:0046872">
    <property type="term" value="F:metal ion binding"/>
    <property type="evidence" value="ECO:0007669"/>
    <property type="project" value="UniProtKB-KW"/>
</dbReference>
<evidence type="ECO:0000259" key="3">
    <source>
        <dbReference type="PROSITE" id="PS51471"/>
    </source>
</evidence>
<dbReference type="Gene3D" id="2.60.120.620">
    <property type="entry name" value="q2cbj1_9rhob like domain"/>
    <property type="match status" value="1"/>
</dbReference>
<keyword evidence="1" id="KW-0560">Oxidoreductase</keyword>
<dbReference type="Pfam" id="PF13640">
    <property type="entry name" value="2OG-FeII_Oxy_3"/>
    <property type="match status" value="1"/>
</dbReference>
<reference evidence="4" key="1">
    <citation type="submission" date="2019-03" db="EMBL/GenBank/DDBJ databases">
        <title>Long read genome sequence of the mycoparasitic Pythium oligandrum ATCC 38472 isolated from sugarbeet rhizosphere.</title>
        <authorList>
            <person name="Gaulin E."/>
        </authorList>
    </citation>
    <scope>NUCLEOTIDE SEQUENCE</scope>
    <source>
        <strain evidence="4">ATCC 38472_TT</strain>
    </source>
</reference>
<evidence type="ECO:0000313" key="4">
    <source>
        <dbReference type="EMBL" id="TMW64705.1"/>
    </source>
</evidence>